<dbReference type="EMBL" id="JYDQ01000091">
    <property type="protein sequence ID" value="KRY15666.1"/>
    <property type="molecule type" value="Genomic_DNA"/>
</dbReference>
<evidence type="ECO:0000313" key="1">
    <source>
        <dbReference type="EMBL" id="KRY15666.1"/>
    </source>
</evidence>
<organism evidence="1 2">
    <name type="scientific">Trichinella patagoniensis</name>
    <dbReference type="NCBI Taxonomy" id="990121"/>
    <lineage>
        <taxon>Eukaryota</taxon>
        <taxon>Metazoa</taxon>
        <taxon>Ecdysozoa</taxon>
        <taxon>Nematoda</taxon>
        <taxon>Enoplea</taxon>
        <taxon>Dorylaimia</taxon>
        <taxon>Trichinellida</taxon>
        <taxon>Trichinellidae</taxon>
        <taxon>Trichinella</taxon>
    </lineage>
</organism>
<name>A0A0V0ZTB6_9BILA</name>
<dbReference type="AlphaFoldDB" id="A0A0V0ZTB6"/>
<keyword evidence="2" id="KW-1185">Reference proteome</keyword>
<accession>A0A0V0ZTB6</accession>
<comment type="caution">
    <text evidence="1">The sequence shown here is derived from an EMBL/GenBank/DDBJ whole genome shotgun (WGS) entry which is preliminary data.</text>
</comment>
<proteinExistence type="predicted"/>
<reference evidence="1 2" key="1">
    <citation type="submission" date="2015-01" db="EMBL/GenBank/DDBJ databases">
        <title>Evolution of Trichinella species and genotypes.</title>
        <authorList>
            <person name="Korhonen P.K."/>
            <person name="Edoardo P."/>
            <person name="Giuseppe L.R."/>
            <person name="Gasser R.B."/>
        </authorList>
    </citation>
    <scope>NUCLEOTIDE SEQUENCE [LARGE SCALE GENOMIC DNA]</scope>
    <source>
        <strain evidence="1">ISS2496</strain>
    </source>
</reference>
<dbReference type="Proteomes" id="UP000054783">
    <property type="component" value="Unassembled WGS sequence"/>
</dbReference>
<evidence type="ECO:0000313" key="2">
    <source>
        <dbReference type="Proteomes" id="UP000054783"/>
    </source>
</evidence>
<dbReference type="OrthoDB" id="10442337at2759"/>
<gene>
    <name evidence="1" type="ORF">T12_963</name>
</gene>
<protein>
    <submittedName>
        <fullName evidence="1">Uncharacterized protein</fullName>
    </submittedName>
</protein>
<sequence>MPIDLVPGLTATKCQRCFAFRFIGKSVAKFFCGNCLLGAPPQAELHLSLRTIGIQLRSTGMCCQTRSSTITSPRIGNNCLTNLVCKQRDNGYFEFSKNGLEFLALHGLSGCQTSNHLTILISSWTEKVNLCLHLHSGTSSMILMTLKM</sequence>